<dbReference type="InterPro" id="IPR000620">
    <property type="entry name" value="EamA_dom"/>
</dbReference>
<evidence type="ECO:0000256" key="5">
    <source>
        <dbReference type="SAM" id="Phobius"/>
    </source>
</evidence>
<organism evidence="7 8">
    <name type="scientific">Paracoccus caeni</name>
    <dbReference type="NCBI Taxonomy" id="657651"/>
    <lineage>
        <taxon>Bacteria</taxon>
        <taxon>Pseudomonadati</taxon>
        <taxon>Pseudomonadota</taxon>
        <taxon>Alphaproteobacteria</taxon>
        <taxon>Rhodobacterales</taxon>
        <taxon>Paracoccaceae</taxon>
        <taxon>Paracoccus</taxon>
    </lineage>
</organism>
<feature type="transmembrane region" description="Helical" evidence="5">
    <location>
        <begin position="227"/>
        <end position="246"/>
    </location>
</feature>
<dbReference type="GO" id="GO:0016020">
    <property type="term" value="C:membrane"/>
    <property type="evidence" value="ECO:0007669"/>
    <property type="project" value="UniProtKB-SubCell"/>
</dbReference>
<dbReference type="Pfam" id="PF00892">
    <property type="entry name" value="EamA"/>
    <property type="match status" value="2"/>
</dbReference>
<feature type="transmembrane region" description="Helical" evidence="5">
    <location>
        <begin position="194"/>
        <end position="215"/>
    </location>
</feature>
<evidence type="ECO:0000256" key="1">
    <source>
        <dbReference type="ARBA" id="ARBA00004141"/>
    </source>
</evidence>
<feature type="domain" description="EamA" evidence="6">
    <location>
        <begin position="22"/>
        <end position="151"/>
    </location>
</feature>
<feature type="transmembrane region" description="Helical" evidence="5">
    <location>
        <begin position="45"/>
        <end position="66"/>
    </location>
</feature>
<keyword evidence="3 5" id="KW-1133">Transmembrane helix</keyword>
<evidence type="ECO:0000313" key="8">
    <source>
        <dbReference type="Proteomes" id="UP000640485"/>
    </source>
</evidence>
<comment type="subcellular location">
    <subcellularLocation>
        <location evidence="1">Membrane</location>
        <topology evidence="1">Multi-pass membrane protein</topology>
    </subcellularLocation>
</comment>
<accession>A0A934SK93</accession>
<name>A0A934SK93_9RHOB</name>
<feature type="transmembrane region" description="Helical" evidence="5">
    <location>
        <begin position="78"/>
        <end position="99"/>
    </location>
</feature>
<feature type="transmembrane region" description="Helical" evidence="5">
    <location>
        <begin position="258"/>
        <end position="277"/>
    </location>
</feature>
<dbReference type="Gene3D" id="1.10.3730.20">
    <property type="match status" value="1"/>
</dbReference>
<evidence type="ECO:0000313" key="7">
    <source>
        <dbReference type="EMBL" id="MBK4216649.1"/>
    </source>
</evidence>
<feature type="transmembrane region" description="Helical" evidence="5">
    <location>
        <begin position="105"/>
        <end position="127"/>
    </location>
</feature>
<comment type="caution">
    <text evidence="7">The sequence shown here is derived from an EMBL/GenBank/DDBJ whole genome shotgun (WGS) entry which is preliminary data.</text>
</comment>
<dbReference type="EMBL" id="JAEPRQ010000003">
    <property type="protein sequence ID" value="MBK4216649.1"/>
    <property type="molecule type" value="Genomic_DNA"/>
</dbReference>
<evidence type="ECO:0000256" key="3">
    <source>
        <dbReference type="ARBA" id="ARBA00022989"/>
    </source>
</evidence>
<keyword evidence="2 5" id="KW-0812">Transmembrane</keyword>
<dbReference type="PANTHER" id="PTHR32322:SF9">
    <property type="entry name" value="AMINO-ACID METABOLITE EFFLUX PUMP-RELATED"/>
    <property type="match status" value="1"/>
</dbReference>
<feature type="transmembrane region" description="Helical" evidence="5">
    <location>
        <begin position="19"/>
        <end position="39"/>
    </location>
</feature>
<proteinExistence type="predicted"/>
<gene>
    <name evidence="7" type="ORF">JJJ17_11995</name>
</gene>
<dbReference type="AlphaFoldDB" id="A0A934SK93"/>
<dbReference type="PANTHER" id="PTHR32322">
    <property type="entry name" value="INNER MEMBRANE TRANSPORTER"/>
    <property type="match status" value="1"/>
</dbReference>
<sequence length="308" mass="32108">MTVAPAVTSISARMEPGDWAQLILLSVLWGGSFFFIAIAVTGLPVLTIVAVRLMIAALVLWLIVLATGRKAVRDPRAWAAMAVMGLLNNVIPFSLIVFGQTQIPSGLASILNATTPLWTVIVSAAFLPDEGASLRMLAGVVVGLGGVAVMIGLDSLTGLGHAILPQLAILGATVSYAFAGTFGRRFRRMGIDPIVAATGTVTCSALMLAPVALAVDGLPAADVAMPVWMALLALGVISTGLAYVLYFRLLDRVGATNISLVTFLVPVSAIILGWMILNESLGLAHLFGMAVIAAGLALIDGRLLERRR</sequence>
<reference evidence="7" key="1">
    <citation type="submission" date="2021-01" db="EMBL/GenBank/DDBJ databases">
        <title>Paracoccus amoyensis sp. nov., isolated from the surface seawater along the coast of Xiamen Island, China.</title>
        <authorList>
            <person name="Lyu L."/>
        </authorList>
    </citation>
    <scope>NUCLEOTIDE SEQUENCE</scope>
    <source>
        <strain evidence="7">MJ17</strain>
    </source>
</reference>
<feature type="transmembrane region" description="Helical" evidence="5">
    <location>
        <begin position="283"/>
        <end position="304"/>
    </location>
</feature>
<feature type="transmembrane region" description="Helical" evidence="5">
    <location>
        <begin position="134"/>
        <end position="153"/>
    </location>
</feature>
<feature type="domain" description="EamA" evidence="6">
    <location>
        <begin position="167"/>
        <end position="299"/>
    </location>
</feature>
<evidence type="ECO:0000256" key="4">
    <source>
        <dbReference type="ARBA" id="ARBA00023136"/>
    </source>
</evidence>
<dbReference type="RefSeq" id="WP_200686666.1">
    <property type="nucleotide sequence ID" value="NZ_JAEPRQ010000003.1"/>
</dbReference>
<dbReference type="InterPro" id="IPR050638">
    <property type="entry name" value="AA-Vitamin_Transporters"/>
</dbReference>
<evidence type="ECO:0000259" key="6">
    <source>
        <dbReference type="Pfam" id="PF00892"/>
    </source>
</evidence>
<keyword evidence="4 5" id="KW-0472">Membrane</keyword>
<keyword evidence="8" id="KW-1185">Reference proteome</keyword>
<dbReference type="SUPFAM" id="SSF103481">
    <property type="entry name" value="Multidrug resistance efflux transporter EmrE"/>
    <property type="match status" value="2"/>
</dbReference>
<dbReference type="InterPro" id="IPR037185">
    <property type="entry name" value="EmrE-like"/>
</dbReference>
<protein>
    <submittedName>
        <fullName evidence="7">DMT family transporter</fullName>
    </submittedName>
</protein>
<dbReference type="Proteomes" id="UP000640485">
    <property type="component" value="Unassembled WGS sequence"/>
</dbReference>
<evidence type="ECO:0000256" key="2">
    <source>
        <dbReference type="ARBA" id="ARBA00022692"/>
    </source>
</evidence>
<feature type="transmembrane region" description="Helical" evidence="5">
    <location>
        <begin position="159"/>
        <end position="182"/>
    </location>
</feature>